<dbReference type="Proteomes" id="UP000644756">
    <property type="component" value="Unassembled WGS sequence"/>
</dbReference>
<gene>
    <name evidence="2" type="primary">yrhF</name>
    <name evidence="2" type="ORF">GCM10010916_26670</name>
</gene>
<evidence type="ECO:0000313" key="2">
    <source>
        <dbReference type="EMBL" id="GGG08438.1"/>
    </source>
</evidence>
<dbReference type="Pfam" id="PF10057">
    <property type="entry name" value="MpsC"/>
    <property type="match status" value="1"/>
</dbReference>
<sequence>MQKKEHFFNQMVRKVRKELFGKGPEDVHTIFVENKVITTMRGNLTPVEKLLAQTEQGMLMVHQARTKLIQEYYGRQVPEGMEELIGSKLVRLFSDIHVKDDEAVSVFVFEKPVRN</sequence>
<feature type="domain" description="Na+-translocating membrane potential-generating system MpsC" evidence="1">
    <location>
        <begin position="3"/>
        <end position="111"/>
    </location>
</feature>
<dbReference type="InterPro" id="IPR018745">
    <property type="entry name" value="MpsC"/>
</dbReference>
<name>A0A917D4D8_9BACL</name>
<evidence type="ECO:0000259" key="1">
    <source>
        <dbReference type="Pfam" id="PF10057"/>
    </source>
</evidence>
<protein>
    <recommendedName>
        <fullName evidence="1">Na+-translocating membrane potential-generating system MpsC domain-containing protein</fullName>
    </recommendedName>
</protein>
<proteinExistence type="predicted"/>
<keyword evidence="3" id="KW-1185">Reference proteome</keyword>
<comment type="caution">
    <text evidence="2">The sequence shown here is derived from an EMBL/GenBank/DDBJ whole genome shotgun (WGS) entry which is preliminary data.</text>
</comment>
<reference evidence="2" key="1">
    <citation type="journal article" date="2014" name="Int. J. Syst. Evol. Microbiol.">
        <title>Complete genome sequence of Corynebacterium casei LMG S-19264T (=DSM 44701T), isolated from a smear-ripened cheese.</title>
        <authorList>
            <consortium name="US DOE Joint Genome Institute (JGI-PGF)"/>
            <person name="Walter F."/>
            <person name="Albersmeier A."/>
            <person name="Kalinowski J."/>
            <person name="Ruckert C."/>
        </authorList>
    </citation>
    <scope>NUCLEOTIDE SEQUENCE</scope>
    <source>
        <strain evidence="2">CGMCC 1.12987</strain>
    </source>
</reference>
<evidence type="ECO:0000313" key="3">
    <source>
        <dbReference type="Proteomes" id="UP000644756"/>
    </source>
</evidence>
<reference evidence="2" key="2">
    <citation type="submission" date="2020-09" db="EMBL/GenBank/DDBJ databases">
        <authorList>
            <person name="Sun Q."/>
            <person name="Zhou Y."/>
        </authorList>
    </citation>
    <scope>NUCLEOTIDE SEQUENCE</scope>
    <source>
        <strain evidence="2">CGMCC 1.12987</strain>
    </source>
</reference>
<dbReference type="EMBL" id="BMGR01000008">
    <property type="protein sequence ID" value="GGG08438.1"/>
    <property type="molecule type" value="Genomic_DNA"/>
</dbReference>
<accession>A0A917D4D8</accession>
<dbReference type="RefSeq" id="WP_188531552.1">
    <property type="nucleotide sequence ID" value="NZ_BMGR01000008.1"/>
</dbReference>
<dbReference type="AlphaFoldDB" id="A0A917D4D8"/>
<organism evidence="2 3">
    <name type="scientific">Paenibacillus abyssi</name>
    <dbReference type="NCBI Taxonomy" id="1340531"/>
    <lineage>
        <taxon>Bacteria</taxon>
        <taxon>Bacillati</taxon>
        <taxon>Bacillota</taxon>
        <taxon>Bacilli</taxon>
        <taxon>Bacillales</taxon>
        <taxon>Paenibacillaceae</taxon>
        <taxon>Paenibacillus</taxon>
    </lineage>
</organism>